<keyword evidence="3" id="KW-1185">Reference proteome</keyword>
<proteinExistence type="predicted"/>
<keyword evidence="1" id="KW-0472">Membrane</keyword>
<reference evidence="2" key="1">
    <citation type="submission" date="2021-06" db="EMBL/GenBank/DDBJ databases">
        <authorList>
            <person name="Kallberg Y."/>
            <person name="Tangrot J."/>
            <person name="Rosling A."/>
        </authorList>
    </citation>
    <scope>NUCLEOTIDE SEQUENCE</scope>
    <source>
        <strain evidence="2">UK204</strain>
    </source>
</reference>
<dbReference type="EMBL" id="CAJVPQ010000640">
    <property type="protein sequence ID" value="CAG8498757.1"/>
    <property type="molecule type" value="Genomic_DNA"/>
</dbReference>
<name>A0A9N9EYL7_9GLOM</name>
<keyword evidence="1" id="KW-1133">Transmembrane helix</keyword>
<dbReference type="Proteomes" id="UP000789570">
    <property type="component" value="Unassembled WGS sequence"/>
</dbReference>
<sequence length="111" mass="12560">MTNYSITPSTFTSPATNKLDNASERTAFSPLLFNVCITISILFRKIINDLSYRLFLAELPKTRNSASVYRFVIAHGDVRLWEIEKVGRAEFYKGLTEYPDLSKGFGLGSQE</sequence>
<gene>
    <name evidence="2" type="ORF">FCALED_LOCUS3593</name>
</gene>
<feature type="transmembrane region" description="Helical" evidence="1">
    <location>
        <begin position="27"/>
        <end position="47"/>
    </location>
</feature>
<evidence type="ECO:0000313" key="3">
    <source>
        <dbReference type="Proteomes" id="UP000789570"/>
    </source>
</evidence>
<accession>A0A9N9EYL7</accession>
<comment type="caution">
    <text evidence="2">The sequence shown here is derived from an EMBL/GenBank/DDBJ whole genome shotgun (WGS) entry which is preliminary data.</text>
</comment>
<evidence type="ECO:0000313" key="2">
    <source>
        <dbReference type="EMBL" id="CAG8498757.1"/>
    </source>
</evidence>
<protein>
    <submittedName>
        <fullName evidence="2">9029_t:CDS:1</fullName>
    </submittedName>
</protein>
<keyword evidence="1" id="KW-0812">Transmembrane</keyword>
<organism evidence="2 3">
    <name type="scientific">Funneliformis caledonium</name>
    <dbReference type="NCBI Taxonomy" id="1117310"/>
    <lineage>
        <taxon>Eukaryota</taxon>
        <taxon>Fungi</taxon>
        <taxon>Fungi incertae sedis</taxon>
        <taxon>Mucoromycota</taxon>
        <taxon>Glomeromycotina</taxon>
        <taxon>Glomeromycetes</taxon>
        <taxon>Glomerales</taxon>
        <taxon>Glomeraceae</taxon>
        <taxon>Funneliformis</taxon>
    </lineage>
</organism>
<evidence type="ECO:0000256" key="1">
    <source>
        <dbReference type="SAM" id="Phobius"/>
    </source>
</evidence>
<dbReference type="AlphaFoldDB" id="A0A9N9EYL7"/>